<dbReference type="InterPro" id="IPR002413">
    <property type="entry name" value="V5_allergen-like"/>
</dbReference>
<feature type="non-terminal residue" evidence="2">
    <location>
        <position position="148"/>
    </location>
</feature>
<dbReference type="Gene3D" id="3.40.33.10">
    <property type="entry name" value="CAP"/>
    <property type="match status" value="1"/>
</dbReference>
<feature type="domain" description="SCP" evidence="1">
    <location>
        <begin position="7"/>
        <end position="146"/>
    </location>
</feature>
<comment type="caution">
    <text evidence="2">The sequence shown here is derived from an EMBL/GenBank/DDBJ whole genome shotgun (WGS) entry which is preliminary data.</text>
</comment>
<dbReference type="RefSeq" id="XP_045959095.1">
    <property type="nucleotide sequence ID" value="XM_046096977.1"/>
</dbReference>
<dbReference type="PROSITE" id="PS01009">
    <property type="entry name" value="CRISP_1"/>
    <property type="match status" value="1"/>
</dbReference>
<dbReference type="Proteomes" id="UP000758603">
    <property type="component" value="Unassembled WGS sequence"/>
</dbReference>
<keyword evidence="3" id="KW-1185">Reference proteome</keyword>
<proteinExistence type="predicted"/>
<dbReference type="PRINTS" id="PR00838">
    <property type="entry name" value="V5ALLERGEN"/>
</dbReference>
<evidence type="ECO:0000259" key="1">
    <source>
        <dbReference type="SMART" id="SM00198"/>
    </source>
</evidence>
<name>A0A9P8UMV6_9PEZI</name>
<protein>
    <submittedName>
        <fullName evidence="2">CAP domain-containing protein</fullName>
    </submittedName>
</protein>
<dbReference type="SUPFAM" id="SSF55797">
    <property type="entry name" value="PR-1-like"/>
    <property type="match status" value="1"/>
</dbReference>
<feature type="non-terminal residue" evidence="2">
    <location>
        <position position="1"/>
    </location>
</feature>
<dbReference type="PANTHER" id="PTHR10334">
    <property type="entry name" value="CYSTEINE-RICH SECRETORY PROTEIN-RELATED"/>
    <property type="match status" value="1"/>
</dbReference>
<dbReference type="OrthoDB" id="43654at2759"/>
<gene>
    <name evidence="2" type="ORF">BKA67DRAFT_491144</name>
</gene>
<evidence type="ECO:0000313" key="2">
    <source>
        <dbReference type="EMBL" id="KAH6654825.1"/>
    </source>
</evidence>
<dbReference type="AlphaFoldDB" id="A0A9P8UMV6"/>
<dbReference type="EMBL" id="JAGPXC010000004">
    <property type="protein sequence ID" value="KAH6654825.1"/>
    <property type="molecule type" value="Genomic_DNA"/>
</dbReference>
<dbReference type="GeneID" id="70125869"/>
<accession>A0A9P8UMV6</accession>
<dbReference type="SMART" id="SM00198">
    <property type="entry name" value="SCP"/>
    <property type="match status" value="1"/>
</dbReference>
<dbReference type="InterPro" id="IPR034113">
    <property type="entry name" value="SCP_GAPR1-like"/>
</dbReference>
<organism evidence="2 3">
    <name type="scientific">Truncatella angustata</name>
    <dbReference type="NCBI Taxonomy" id="152316"/>
    <lineage>
        <taxon>Eukaryota</taxon>
        <taxon>Fungi</taxon>
        <taxon>Dikarya</taxon>
        <taxon>Ascomycota</taxon>
        <taxon>Pezizomycotina</taxon>
        <taxon>Sordariomycetes</taxon>
        <taxon>Xylariomycetidae</taxon>
        <taxon>Amphisphaeriales</taxon>
        <taxon>Sporocadaceae</taxon>
        <taxon>Truncatella</taxon>
    </lineage>
</organism>
<reference evidence="2" key="1">
    <citation type="journal article" date="2021" name="Nat. Commun.">
        <title>Genetic determinants of endophytism in the Arabidopsis root mycobiome.</title>
        <authorList>
            <person name="Mesny F."/>
            <person name="Miyauchi S."/>
            <person name="Thiergart T."/>
            <person name="Pickel B."/>
            <person name="Atanasova L."/>
            <person name="Karlsson M."/>
            <person name="Huettel B."/>
            <person name="Barry K.W."/>
            <person name="Haridas S."/>
            <person name="Chen C."/>
            <person name="Bauer D."/>
            <person name="Andreopoulos W."/>
            <person name="Pangilinan J."/>
            <person name="LaButti K."/>
            <person name="Riley R."/>
            <person name="Lipzen A."/>
            <person name="Clum A."/>
            <person name="Drula E."/>
            <person name="Henrissat B."/>
            <person name="Kohler A."/>
            <person name="Grigoriev I.V."/>
            <person name="Martin F.M."/>
            <person name="Hacquard S."/>
        </authorList>
    </citation>
    <scope>NUCLEOTIDE SEQUENCE</scope>
    <source>
        <strain evidence="2">MPI-SDFR-AT-0073</strain>
    </source>
</reference>
<dbReference type="InterPro" id="IPR035940">
    <property type="entry name" value="CAP_sf"/>
</dbReference>
<dbReference type="Pfam" id="PF00188">
    <property type="entry name" value="CAP"/>
    <property type="match status" value="1"/>
</dbReference>
<sequence>QPTTLSSDQATTLKTQNDQRLTKELKSLIWDDNLAADAQQWANHLASIDSLMHSTSDQRANQGENLAYSFNSDGVLYPLTQGAQGWVAEVSNYNNEIIPQGNFAAYGHYTQVMWSSTNKIGMANATAANGGVYIVARYSPPGNYLGQR</sequence>
<dbReference type="InterPro" id="IPR014044">
    <property type="entry name" value="CAP_dom"/>
</dbReference>
<dbReference type="PRINTS" id="PR00837">
    <property type="entry name" value="V5TPXLIKE"/>
</dbReference>
<dbReference type="GO" id="GO:0005576">
    <property type="term" value="C:extracellular region"/>
    <property type="evidence" value="ECO:0007669"/>
    <property type="project" value="InterPro"/>
</dbReference>
<dbReference type="InterPro" id="IPR018244">
    <property type="entry name" value="Allrgn_V5/Tpx1_CS"/>
</dbReference>
<evidence type="ECO:0000313" key="3">
    <source>
        <dbReference type="Proteomes" id="UP000758603"/>
    </source>
</evidence>
<dbReference type="CDD" id="cd05382">
    <property type="entry name" value="CAP_GAPR1-like"/>
    <property type="match status" value="1"/>
</dbReference>
<dbReference type="InterPro" id="IPR001283">
    <property type="entry name" value="CRISP-related"/>
</dbReference>